<name>A0A7R9UD99_9STRA</name>
<organism evidence="1">
    <name type="scientific">Pinguiococcus pyrenoidosus</name>
    <dbReference type="NCBI Taxonomy" id="172671"/>
    <lineage>
        <taxon>Eukaryota</taxon>
        <taxon>Sar</taxon>
        <taxon>Stramenopiles</taxon>
        <taxon>Ochrophyta</taxon>
        <taxon>Pinguiophyceae</taxon>
        <taxon>Pinguiochrysidales</taxon>
        <taxon>Pinguiochrysidaceae</taxon>
        <taxon>Pinguiococcus</taxon>
    </lineage>
</organism>
<reference evidence="1" key="1">
    <citation type="submission" date="2021-01" db="EMBL/GenBank/DDBJ databases">
        <authorList>
            <person name="Corre E."/>
            <person name="Pelletier E."/>
            <person name="Niang G."/>
            <person name="Scheremetjew M."/>
            <person name="Finn R."/>
            <person name="Kale V."/>
            <person name="Holt S."/>
            <person name="Cochrane G."/>
            <person name="Meng A."/>
            <person name="Brown T."/>
            <person name="Cohen L."/>
        </authorList>
    </citation>
    <scope>NUCLEOTIDE SEQUENCE</scope>
    <source>
        <strain evidence="1">CCMP2078</strain>
    </source>
</reference>
<dbReference type="AlphaFoldDB" id="A0A7R9UD99"/>
<gene>
    <name evidence="1" type="ORF">PPYR1160_LOCUS12164</name>
</gene>
<proteinExistence type="predicted"/>
<evidence type="ECO:0000313" key="1">
    <source>
        <dbReference type="EMBL" id="CAD8262662.1"/>
    </source>
</evidence>
<dbReference type="EMBL" id="HBEA01015922">
    <property type="protein sequence ID" value="CAD8262662.1"/>
    <property type="molecule type" value="Transcribed_RNA"/>
</dbReference>
<protein>
    <recommendedName>
        <fullName evidence="2">PH domain-containing protein</fullName>
    </recommendedName>
</protein>
<sequence>MAGSGELVRNVAQTMTESEEILAMKKGASFTRSSAAVLGFSLSREAVRVQLSDDKAALLWTREGSEAAPALVELKQVQRVAERNDKLELTLHAKDSSKDPLLQIVAPSRLQYLVWLAGLKELLQQGAAAEKASEAKAPAEEKQPRGLADKAKQAMYFQKRDMEISAAKRQAEARKNKYMKESGGLRFTAEAMMERDQKR</sequence>
<evidence type="ECO:0008006" key="2">
    <source>
        <dbReference type="Google" id="ProtNLM"/>
    </source>
</evidence>
<accession>A0A7R9UD99</accession>